<dbReference type="PROSITE" id="PS50931">
    <property type="entry name" value="HTH_LYSR"/>
    <property type="match status" value="1"/>
</dbReference>
<dbReference type="InterPro" id="IPR005119">
    <property type="entry name" value="LysR_subst-bd"/>
</dbReference>
<evidence type="ECO:0000313" key="7">
    <source>
        <dbReference type="EMBL" id="MPR25986.1"/>
    </source>
</evidence>
<keyword evidence="5" id="KW-0804">Transcription</keyword>
<dbReference type="InterPro" id="IPR000847">
    <property type="entry name" value="LysR_HTH_N"/>
</dbReference>
<dbReference type="InterPro" id="IPR036388">
    <property type="entry name" value="WH-like_DNA-bd_sf"/>
</dbReference>
<keyword evidence="3" id="KW-0238">DNA-binding</keyword>
<name>A0A5N7MPS8_9HYPH</name>
<evidence type="ECO:0000256" key="2">
    <source>
        <dbReference type="ARBA" id="ARBA00023015"/>
    </source>
</evidence>
<keyword evidence="8" id="KW-1185">Reference proteome</keyword>
<dbReference type="Pfam" id="PF03466">
    <property type="entry name" value="LysR_substrate"/>
    <property type="match status" value="1"/>
</dbReference>
<dbReference type="GO" id="GO:0003700">
    <property type="term" value="F:DNA-binding transcription factor activity"/>
    <property type="evidence" value="ECO:0007669"/>
    <property type="project" value="InterPro"/>
</dbReference>
<dbReference type="Gene3D" id="1.10.10.10">
    <property type="entry name" value="Winged helix-like DNA-binding domain superfamily/Winged helix DNA-binding domain"/>
    <property type="match status" value="1"/>
</dbReference>
<dbReference type="Gene3D" id="3.40.190.290">
    <property type="match status" value="1"/>
</dbReference>
<protein>
    <submittedName>
        <fullName evidence="7">LysR family transcriptional regulator</fullName>
    </submittedName>
</protein>
<dbReference type="SUPFAM" id="SSF46785">
    <property type="entry name" value="Winged helix' DNA-binding domain"/>
    <property type="match status" value="1"/>
</dbReference>
<dbReference type="PRINTS" id="PR00039">
    <property type="entry name" value="HTHLYSR"/>
</dbReference>
<dbReference type="SUPFAM" id="SSF53850">
    <property type="entry name" value="Periplasmic binding protein-like II"/>
    <property type="match status" value="1"/>
</dbReference>
<dbReference type="RefSeq" id="WP_152711868.1">
    <property type="nucleotide sequence ID" value="NZ_VOSJ01000153.1"/>
</dbReference>
<dbReference type="PANTHER" id="PTHR30293:SF0">
    <property type="entry name" value="NITROGEN ASSIMILATION REGULATORY PROTEIN NAC"/>
    <property type="match status" value="1"/>
</dbReference>
<evidence type="ECO:0000256" key="1">
    <source>
        <dbReference type="ARBA" id="ARBA00009437"/>
    </source>
</evidence>
<dbReference type="FunFam" id="1.10.10.10:FF:000001">
    <property type="entry name" value="LysR family transcriptional regulator"/>
    <property type="match status" value="1"/>
</dbReference>
<sequence>MYKPRPPLIELKQFYYFLTLSRHRSISAAAQELGIAQPSLSQCVSNLESRLNIDLVIRGSSGVQLTEAGDELARYAAEVIERTDAAIERISELGTKVRGAVSLGLPPSLSAILGVPLLETVQNQHPSVQMTIVEALDRTTLDLLSSGELDLGCVYAQPDTNEFSSWAMFQEDIFLATAPDNWPHEIKPDGFATRPIEAITLQELPLAMPRATQGSRRMIERAVRKYGIRLNIVTEIDSVPQMLELVERASCYSLVPQKAVLPQLAAGTIALVPIVAPTIRQTTFIARKSSHPTTRAIAVVEELIVTVLKDVIRRRKLDIDLM</sequence>
<keyword evidence="2" id="KW-0805">Transcription regulation</keyword>
<dbReference type="InterPro" id="IPR036390">
    <property type="entry name" value="WH_DNA-bd_sf"/>
</dbReference>
<dbReference type="GO" id="GO:0003677">
    <property type="term" value="F:DNA binding"/>
    <property type="evidence" value="ECO:0007669"/>
    <property type="project" value="UniProtKB-KW"/>
</dbReference>
<gene>
    <name evidence="7" type="ORF">FS320_12305</name>
</gene>
<evidence type="ECO:0000259" key="6">
    <source>
        <dbReference type="PROSITE" id="PS50931"/>
    </source>
</evidence>
<keyword evidence="4" id="KW-0010">Activator</keyword>
<evidence type="ECO:0000256" key="4">
    <source>
        <dbReference type="ARBA" id="ARBA00023159"/>
    </source>
</evidence>
<feature type="domain" description="HTH lysR-type" evidence="6">
    <location>
        <begin position="9"/>
        <end position="66"/>
    </location>
</feature>
<dbReference type="EMBL" id="VOSK01000036">
    <property type="protein sequence ID" value="MPR25986.1"/>
    <property type="molecule type" value="Genomic_DNA"/>
</dbReference>
<reference evidence="7 8" key="1">
    <citation type="journal article" date="2019" name="Syst. Appl. Microbiol.">
        <title>Microvirga tunisiensis sp. nov., a root nodule symbiotic bacterium isolated from Lupinus micranthus and L. luteus grown in Northern Tunisia.</title>
        <authorList>
            <person name="Msaddak A."/>
            <person name="Rejili M."/>
            <person name="Duran D."/>
            <person name="Mars M."/>
            <person name="Palacios J.M."/>
            <person name="Ruiz-Argueso T."/>
            <person name="Rey L."/>
            <person name="Imperial J."/>
        </authorList>
    </citation>
    <scope>NUCLEOTIDE SEQUENCE [LARGE SCALE GENOMIC DNA]</scope>
    <source>
        <strain evidence="7 8">Lmie10</strain>
    </source>
</reference>
<dbReference type="Proteomes" id="UP000403266">
    <property type="component" value="Unassembled WGS sequence"/>
</dbReference>
<accession>A0A5N7MPS8</accession>
<comment type="caution">
    <text evidence="7">The sequence shown here is derived from an EMBL/GenBank/DDBJ whole genome shotgun (WGS) entry which is preliminary data.</text>
</comment>
<dbReference type="Pfam" id="PF00126">
    <property type="entry name" value="HTH_1"/>
    <property type="match status" value="1"/>
</dbReference>
<organism evidence="7 8">
    <name type="scientific">Microvirga tunisiensis</name>
    <dbReference type="NCBI Taxonomy" id="2108360"/>
    <lineage>
        <taxon>Bacteria</taxon>
        <taxon>Pseudomonadati</taxon>
        <taxon>Pseudomonadota</taxon>
        <taxon>Alphaproteobacteria</taxon>
        <taxon>Hyphomicrobiales</taxon>
        <taxon>Methylobacteriaceae</taxon>
        <taxon>Microvirga</taxon>
    </lineage>
</organism>
<evidence type="ECO:0000313" key="8">
    <source>
        <dbReference type="Proteomes" id="UP000403266"/>
    </source>
</evidence>
<evidence type="ECO:0000256" key="5">
    <source>
        <dbReference type="ARBA" id="ARBA00023163"/>
    </source>
</evidence>
<dbReference type="OrthoDB" id="9787460at2"/>
<comment type="similarity">
    <text evidence="1">Belongs to the LysR transcriptional regulatory family.</text>
</comment>
<dbReference type="GO" id="GO:2000142">
    <property type="term" value="P:regulation of DNA-templated transcription initiation"/>
    <property type="evidence" value="ECO:0007669"/>
    <property type="project" value="TreeGrafter"/>
</dbReference>
<proteinExistence type="inferred from homology"/>
<dbReference type="AlphaFoldDB" id="A0A5N7MPS8"/>
<evidence type="ECO:0000256" key="3">
    <source>
        <dbReference type="ARBA" id="ARBA00023125"/>
    </source>
</evidence>
<dbReference type="PANTHER" id="PTHR30293">
    <property type="entry name" value="TRANSCRIPTIONAL REGULATORY PROTEIN NAC-RELATED"/>
    <property type="match status" value="1"/>
</dbReference>